<feature type="region of interest" description="Disordered" evidence="1">
    <location>
        <begin position="57"/>
        <end position="171"/>
    </location>
</feature>
<keyword evidence="3" id="KW-1185">Reference proteome</keyword>
<feature type="compositionally biased region" description="Polar residues" evidence="1">
    <location>
        <begin position="134"/>
        <end position="143"/>
    </location>
</feature>
<evidence type="ECO:0000256" key="1">
    <source>
        <dbReference type="SAM" id="MobiDB-lite"/>
    </source>
</evidence>
<sequence length="275" mass="30343">MQSTTNTNVNTNASPSRTTTNADWYATPSDTVGGIWEGSLFPAGRDERVWGRGERVEGEAPMSSEVVVRSEVPMSSDEARFPDVLPDRSIGYEEEEEEEEEEGVNVPPLTEPSPTEHLRMSTPVQHRHRKTATESRAPSTSHSPHTATPLQPTTTTTHPASSPPQSSPPRNILVWDDANLLSLWKWKVIRKKGYEPMVAHFEGQTVESLHRAWVENRGRCKELGQAWREAGKPGGWCSAGLGAWREVGGGGVDWMGWGELGGFEAVDGWMDGLRC</sequence>
<gene>
    <name evidence="2" type="ORF">EKO04_011085</name>
</gene>
<reference evidence="2" key="2">
    <citation type="submission" date="2020-09" db="EMBL/GenBank/DDBJ databases">
        <title>Reference genome assembly for Australian Ascochyta lentis isolate Al4.</title>
        <authorList>
            <person name="Lee R.C."/>
            <person name="Farfan-Caceres L.M."/>
            <person name="Debler J.W."/>
            <person name="Williams A.H."/>
            <person name="Henares B.M."/>
        </authorList>
    </citation>
    <scope>NUCLEOTIDE SEQUENCE</scope>
    <source>
        <strain evidence="2">Al4</strain>
    </source>
</reference>
<dbReference type="AlphaFoldDB" id="A0A8H7ITU9"/>
<name>A0A8H7ITU9_9PLEO</name>
<dbReference type="OrthoDB" id="3796672at2759"/>
<evidence type="ECO:0000313" key="3">
    <source>
        <dbReference type="Proteomes" id="UP000651452"/>
    </source>
</evidence>
<evidence type="ECO:0000313" key="2">
    <source>
        <dbReference type="EMBL" id="KAF9690854.1"/>
    </source>
</evidence>
<dbReference type="EMBL" id="RZGK01000022">
    <property type="protein sequence ID" value="KAF9690854.1"/>
    <property type="molecule type" value="Genomic_DNA"/>
</dbReference>
<proteinExistence type="predicted"/>
<organism evidence="2 3">
    <name type="scientific">Ascochyta lentis</name>
    <dbReference type="NCBI Taxonomy" id="205686"/>
    <lineage>
        <taxon>Eukaryota</taxon>
        <taxon>Fungi</taxon>
        <taxon>Dikarya</taxon>
        <taxon>Ascomycota</taxon>
        <taxon>Pezizomycotina</taxon>
        <taxon>Dothideomycetes</taxon>
        <taxon>Pleosporomycetidae</taxon>
        <taxon>Pleosporales</taxon>
        <taxon>Pleosporineae</taxon>
        <taxon>Didymellaceae</taxon>
        <taxon>Ascochyta</taxon>
    </lineage>
</organism>
<dbReference type="Proteomes" id="UP000651452">
    <property type="component" value="Unassembled WGS sequence"/>
</dbReference>
<feature type="region of interest" description="Disordered" evidence="1">
    <location>
        <begin position="1"/>
        <end position="26"/>
    </location>
</feature>
<feature type="compositionally biased region" description="Polar residues" evidence="1">
    <location>
        <begin position="13"/>
        <end position="22"/>
    </location>
</feature>
<feature type="compositionally biased region" description="Low complexity" evidence="1">
    <location>
        <begin position="1"/>
        <end position="12"/>
    </location>
</feature>
<feature type="compositionally biased region" description="Acidic residues" evidence="1">
    <location>
        <begin position="92"/>
        <end position="103"/>
    </location>
</feature>
<feature type="compositionally biased region" description="Low complexity" evidence="1">
    <location>
        <begin position="144"/>
        <end position="160"/>
    </location>
</feature>
<protein>
    <submittedName>
        <fullName evidence="2">Uncharacterized protein</fullName>
    </submittedName>
</protein>
<accession>A0A8H7ITU9</accession>
<reference evidence="2" key="1">
    <citation type="submission" date="2018-12" db="EMBL/GenBank/DDBJ databases">
        <authorList>
            <person name="Syme R.A."/>
            <person name="Farfan-Caceres L."/>
            <person name="Lichtenzveig J."/>
        </authorList>
    </citation>
    <scope>NUCLEOTIDE SEQUENCE</scope>
    <source>
        <strain evidence="2">Al4</strain>
    </source>
</reference>
<comment type="caution">
    <text evidence="2">The sequence shown here is derived from an EMBL/GenBank/DDBJ whole genome shotgun (WGS) entry which is preliminary data.</text>
</comment>